<sequence>HRLQIARAQRVCKEQVLRREQHKPRKTPLQGFFSYIYSFSPQTAVVRLKRSTDGLQLHPYSARSSKAHSDLSWHSHRDVRRTQRWMELSKSRPRSRSRKCRRGS</sequence>
<feature type="region of interest" description="Disordered" evidence="1">
    <location>
        <begin position="84"/>
        <end position="104"/>
    </location>
</feature>
<proteinExistence type="predicted"/>
<reference evidence="2" key="1">
    <citation type="submission" date="2005-10" db="EMBL/GenBank/DDBJ databases">
        <authorList>
            <person name="Loftus B.J."/>
            <person name="Nene V.M."/>
            <person name="Hannick L.I."/>
            <person name="Bidwell S."/>
            <person name="Haas B."/>
            <person name="Amedeo P."/>
            <person name="Orvis J."/>
            <person name="Wortman J.R."/>
            <person name="White O.R."/>
            <person name="Salzberg S."/>
            <person name="Shumway M."/>
            <person name="Koo H."/>
            <person name="Zhao Y."/>
            <person name="Holmes M."/>
            <person name="Miller J."/>
            <person name="Schatz M."/>
            <person name="Pop M."/>
            <person name="Pai G."/>
            <person name="Utterback T."/>
            <person name="Rogers Y.-H."/>
            <person name="Kravitz S."/>
            <person name="Fraser C.M."/>
        </authorList>
    </citation>
    <scope>NUCLEOTIDE SEQUENCE</scope>
    <source>
        <strain evidence="2">Liverpool</strain>
    </source>
</reference>
<evidence type="ECO:0000313" key="2">
    <source>
        <dbReference type="EMBL" id="EAT47197.1"/>
    </source>
</evidence>
<feature type="compositionally biased region" description="Basic residues" evidence="1">
    <location>
        <begin position="91"/>
        <end position="104"/>
    </location>
</feature>
<accession>Q17KF4</accession>
<evidence type="ECO:0000256" key="1">
    <source>
        <dbReference type="SAM" id="MobiDB-lite"/>
    </source>
</evidence>
<dbReference type="HOGENOM" id="CLU_2256628_0_0_1"/>
<dbReference type="Proteomes" id="UP000682892">
    <property type="component" value="Chromosome 1"/>
</dbReference>
<organism evidence="2 3">
    <name type="scientific">Aedes aegypti</name>
    <name type="common">Yellowfever mosquito</name>
    <name type="synonym">Culex aegypti</name>
    <dbReference type="NCBI Taxonomy" id="7159"/>
    <lineage>
        <taxon>Eukaryota</taxon>
        <taxon>Metazoa</taxon>
        <taxon>Ecdysozoa</taxon>
        <taxon>Arthropoda</taxon>
        <taxon>Hexapoda</taxon>
        <taxon>Insecta</taxon>
        <taxon>Pterygota</taxon>
        <taxon>Neoptera</taxon>
        <taxon>Endopterygota</taxon>
        <taxon>Diptera</taxon>
        <taxon>Nematocera</taxon>
        <taxon>Culicoidea</taxon>
        <taxon>Culicidae</taxon>
        <taxon>Culicinae</taxon>
        <taxon>Aedini</taxon>
        <taxon>Aedes</taxon>
        <taxon>Stegomyia</taxon>
    </lineage>
</organism>
<reference evidence="2" key="2">
    <citation type="journal article" date="2007" name="Science">
        <title>Genome sequence of Aedes aegypti, a major arbovirus vector.</title>
        <authorList>
            <person name="Nene V."/>
            <person name="Wortman J.R."/>
            <person name="Lawson D."/>
            <person name="Haas B."/>
            <person name="Kodira C."/>
            <person name="Tu Z.J."/>
            <person name="Loftus B."/>
            <person name="Xi Z."/>
            <person name="Megy K."/>
            <person name="Grabherr M."/>
            <person name="Ren Q."/>
            <person name="Zdobnov E.M."/>
            <person name="Lobo N.F."/>
            <person name="Campbell K.S."/>
            <person name="Brown S.E."/>
            <person name="Bonaldo M.F."/>
            <person name="Zhu J."/>
            <person name="Sinkins S.P."/>
            <person name="Hogenkamp D.G."/>
            <person name="Amedeo P."/>
            <person name="Arensburger P."/>
            <person name="Atkinson P.W."/>
            <person name="Bidwell S."/>
            <person name="Biedler J."/>
            <person name="Birney E."/>
            <person name="Bruggner R.V."/>
            <person name="Costas J."/>
            <person name="Coy M.R."/>
            <person name="Crabtree J."/>
            <person name="Crawford M."/>
            <person name="Debruyn B."/>
            <person name="Decaprio D."/>
            <person name="Eiglmeier K."/>
            <person name="Eisenstadt E."/>
            <person name="El-Dorry H."/>
            <person name="Gelbart W.M."/>
            <person name="Gomes S.L."/>
            <person name="Hammond M."/>
            <person name="Hannick L.I."/>
            <person name="Hogan J.R."/>
            <person name="Holmes M.H."/>
            <person name="Jaffe D."/>
            <person name="Johnston J.S."/>
            <person name="Kennedy R.C."/>
            <person name="Koo H."/>
            <person name="Kravitz S."/>
            <person name="Kriventseva E.V."/>
            <person name="Kulp D."/>
            <person name="Labutti K."/>
            <person name="Lee E."/>
            <person name="Li S."/>
            <person name="Lovin D.D."/>
            <person name="Mao C."/>
            <person name="Mauceli E."/>
            <person name="Menck C.F."/>
            <person name="Miller J.R."/>
            <person name="Montgomery P."/>
            <person name="Mori A."/>
            <person name="Nascimento A.L."/>
            <person name="Naveira H.F."/>
            <person name="Nusbaum C."/>
            <person name="O'leary S."/>
            <person name="Orvis J."/>
            <person name="Pertea M."/>
            <person name="Quesneville H."/>
            <person name="Reidenbach K.R."/>
            <person name="Rogers Y.H."/>
            <person name="Roth C.W."/>
            <person name="Schneider J.R."/>
            <person name="Schatz M."/>
            <person name="Shumway M."/>
            <person name="Stanke M."/>
            <person name="Stinson E.O."/>
            <person name="Tubio J.M."/>
            <person name="Vanzee J.P."/>
            <person name="Verjovski-Almeida S."/>
            <person name="Werner D."/>
            <person name="White O."/>
            <person name="Wyder S."/>
            <person name="Zeng Q."/>
            <person name="Zhao Q."/>
            <person name="Zhao Y."/>
            <person name="Hill C.A."/>
            <person name="Raikhel A.S."/>
            <person name="Soares M.B."/>
            <person name="Knudson D.L."/>
            <person name="Lee N.H."/>
            <person name="Galagan J."/>
            <person name="Salzberg S.L."/>
            <person name="Paulsen I.T."/>
            <person name="Dimopoulos G."/>
            <person name="Collins F.H."/>
            <person name="Birren B."/>
            <person name="Fraser-Liggett C.M."/>
            <person name="Severson D.W."/>
        </authorList>
    </citation>
    <scope>NUCLEOTIDE SEQUENCE [LARGE SCALE GENOMIC DNA]</scope>
    <source>
        <strain evidence="2">Liverpool</strain>
    </source>
</reference>
<evidence type="ECO:0000313" key="3">
    <source>
        <dbReference type="Proteomes" id="UP000682892"/>
    </source>
</evidence>
<feature type="non-terminal residue" evidence="2">
    <location>
        <position position="104"/>
    </location>
</feature>
<gene>
    <name evidence="2" type="ORF">AaeL_AAEL001678</name>
</gene>
<reference evidence="2" key="3">
    <citation type="submission" date="2012-09" db="EMBL/GenBank/DDBJ databases">
        <authorList>
            <consortium name="VectorBase"/>
        </authorList>
    </citation>
    <scope>NUCLEOTIDE SEQUENCE</scope>
    <source>
        <strain evidence="2">Liverpool</strain>
    </source>
</reference>
<dbReference type="EMBL" id="CH477224">
    <property type="protein sequence ID" value="EAT47197.1"/>
    <property type="molecule type" value="Genomic_DNA"/>
</dbReference>
<name>Q17KF4_AEDAE</name>
<protein>
    <submittedName>
        <fullName evidence="2">AAEL001678-PA</fullName>
    </submittedName>
</protein>
<dbReference type="AlphaFoldDB" id="Q17KF4"/>
<dbReference type="PaxDb" id="7159-AAEL001678-PA"/>